<protein>
    <submittedName>
        <fullName evidence="2">PTS sugar transporter subunit IIA</fullName>
    </submittedName>
</protein>
<dbReference type="RefSeq" id="WP_256707625.1">
    <property type="nucleotide sequence ID" value="NZ_CP101914.1"/>
</dbReference>
<keyword evidence="2" id="KW-0813">Transport</keyword>
<dbReference type="PROSITE" id="PS51094">
    <property type="entry name" value="PTS_EIIA_TYPE_2"/>
    <property type="match status" value="1"/>
</dbReference>
<evidence type="ECO:0000259" key="1">
    <source>
        <dbReference type="PROSITE" id="PS51094"/>
    </source>
</evidence>
<sequence>MYVEEDLVFYNLKLDNQDQLFDFMANQLEKKGYVTEDFRDAIKKREQEFPTGLKLNNMNVAIVHTEAVYSNTEKLVVIKPEQSITFHNIEDLKPIEVDLIFGLILNNNEGHLEVLKKISQILQEKEVIESIKQIDSQTALTNFMQKHFN</sequence>
<dbReference type="EMBL" id="CP101914">
    <property type="protein sequence ID" value="UUI02393.1"/>
    <property type="molecule type" value="Genomic_DNA"/>
</dbReference>
<evidence type="ECO:0000313" key="2">
    <source>
        <dbReference type="EMBL" id="UUI02393.1"/>
    </source>
</evidence>
<dbReference type="CDD" id="cd00211">
    <property type="entry name" value="PTS_IIA_fru"/>
    <property type="match status" value="1"/>
</dbReference>
<dbReference type="InterPro" id="IPR002178">
    <property type="entry name" value="PTS_EIIA_type-2_dom"/>
</dbReference>
<keyword evidence="2" id="KW-0762">Sugar transport</keyword>
<dbReference type="Gene3D" id="3.40.930.10">
    <property type="entry name" value="Mannitol-specific EII, Chain A"/>
    <property type="match status" value="1"/>
</dbReference>
<dbReference type="SUPFAM" id="SSF55804">
    <property type="entry name" value="Phoshotransferase/anion transport protein"/>
    <property type="match status" value="1"/>
</dbReference>
<keyword evidence="3" id="KW-1185">Reference proteome</keyword>
<evidence type="ECO:0000313" key="3">
    <source>
        <dbReference type="Proteomes" id="UP001059773"/>
    </source>
</evidence>
<dbReference type="InterPro" id="IPR051541">
    <property type="entry name" value="PTS_SugarTrans_NitroReg"/>
</dbReference>
<proteinExistence type="predicted"/>
<dbReference type="PANTHER" id="PTHR47738">
    <property type="entry name" value="PTS SYSTEM FRUCTOSE-LIKE EIIA COMPONENT-RELATED"/>
    <property type="match status" value="1"/>
</dbReference>
<dbReference type="PANTHER" id="PTHR47738:SF3">
    <property type="entry name" value="PHOSPHOTRANSFERASE SYSTEM MANNITOL_FRUCTOSE-SPECIFIC IIA DOMAIN CONTAINING PROTEIN"/>
    <property type="match status" value="1"/>
</dbReference>
<dbReference type="Pfam" id="PF00359">
    <property type="entry name" value="PTS_EIIA_2"/>
    <property type="match status" value="1"/>
</dbReference>
<dbReference type="Proteomes" id="UP001059773">
    <property type="component" value="Chromosome"/>
</dbReference>
<gene>
    <name evidence="2" type="ORF">NP439_20505</name>
</gene>
<organism evidence="2 3">
    <name type="scientific">Oceanobacillus jeddahense</name>
    <dbReference type="NCBI Taxonomy" id="1462527"/>
    <lineage>
        <taxon>Bacteria</taxon>
        <taxon>Bacillati</taxon>
        <taxon>Bacillota</taxon>
        <taxon>Bacilli</taxon>
        <taxon>Bacillales</taxon>
        <taxon>Bacillaceae</taxon>
        <taxon>Oceanobacillus</taxon>
    </lineage>
</organism>
<feature type="domain" description="PTS EIIA type-2" evidence="1">
    <location>
        <begin position="1"/>
        <end position="147"/>
    </location>
</feature>
<name>A0ABY5JT90_9BACI</name>
<dbReference type="InterPro" id="IPR016152">
    <property type="entry name" value="PTrfase/Anion_transptr"/>
</dbReference>
<reference evidence="2" key="1">
    <citation type="submission" date="2022-07" db="EMBL/GenBank/DDBJ databases">
        <title>FELIX.</title>
        <authorList>
            <person name="Wan K.H."/>
            <person name="Park S."/>
            <person name="Lawrence Q."/>
            <person name="Eichenberger J.P."/>
            <person name="Booth B.W."/>
            <person name="Piaggio A.J."/>
            <person name="Chandler J.C."/>
            <person name="Franklin A.B."/>
            <person name="Celniker S.E."/>
        </authorList>
    </citation>
    <scope>NUCLEOTIDE SEQUENCE</scope>
    <source>
        <strain evidence="2">QA-1986 374</strain>
    </source>
</reference>
<accession>A0ABY5JT90</accession>